<keyword evidence="2" id="KW-1133">Transmembrane helix</keyword>
<keyword evidence="4" id="KW-1185">Reference proteome</keyword>
<keyword evidence="2" id="KW-0812">Transmembrane</keyword>
<dbReference type="EMBL" id="BOOW01000027">
    <property type="protein sequence ID" value="GII93865.1"/>
    <property type="molecule type" value="Genomic_DNA"/>
</dbReference>
<dbReference type="InterPro" id="IPR029058">
    <property type="entry name" value="AB_hydrolase_fold"/>
</dbReference>
<keyword evidence="2" id="KW-0472">Membrane</keyword>
<dbReference type="AlphaFoldDB" id="A0A919RH99"/>
<feature type="transmembrane region" description="Helical" evidence="2">
    <location>
        <begin position="444"/>
        <end position="468"/>
    </location>
</feature>
<evidence type="ECO:0000313" key="3">
    <source>
        <dbReference type="EMBL" id="GII93865.1"/>
    </source>
</evidence>
<evidence type="ECO:0000313" key="4">
    <source>
        <dbReference type="Proteomes" id="UP000606172"/>
    </source>
</evidence>
<feature type="transmembrane region" description="Helical" evidence="2">
    <location>
        <begin position="268"/>
        <end position="290"/>
    </location>
</feature>
<feature type="transmembrane region" description="Helical" evidence="2">
    <location>
        <begin position="182"/>
        <end position="201"/>
    </location>
</feature>
<feature type="transmembrane region" description="Helical" evidence="2">
    <location>
        <begin position="311"/>
        <end position="330"/>
    </location>
</feature>
<proteinExistence type="predicted"/>
<accession>A0A919RH99</accession>
<reference evidence="3" key="1">
    <citation type="submission" date="2021-01" db="EMBL/GenBank/DDBJ databases">
        <title>Whole genome shotgun sequence of Sinosporangium siamense NBRC 109515.</title>
        <authorList>
            <person name="Komaki H."/>
            <person name="Tamura T."/>
        </authorList>
    </citation>
    <scope>NUCLEOTIDE SEQUENCE</scope>
    <source>
        <strain evidence="3">NBRC 109515</strain>
    </source>
</reference>
<gene>
    <name evidence="3" type="ORF">Ssi02_40960</name>
</gene>
<sequence>MDGHVDTGVGGVTELRIHGVSGSPPDQMLQHPHPRRVAGDATTGFYRRWSPSGPSPDIPGRPRREAYAWGPLTSGGQSPGSRVYALWLLLLPFALANLAHFMAPRPVTDTHPVFKALRHLGEMAQRLFALGLTATLTMGALRICVDLIGWQCTAPGRICAAPGAAVWLQWLAETWPDQASRRLAVCALVPCLLAALLWALARHTWTRNECTEAPGADGEGNALLARSRLWNGERPVHRLRILHTGLMPALIVLAVALPFAAADPAARGLATAGTTLLALIALLTALPATARRIAASEGEPRGERRLRLACHTLRTAAWAVLAGTLVLAWRGFESGPPRSHLAELSVMGTVLFWSVIALAAVVGVATAAAAVRHRPKAPEGRELGEARAAGGLACWLVLVFAGWVAAGFSLGASLWAADLLGTPAFPRQGGPGGRVGDLLFLPDAYWWTAMSLPVVSFVLGLSLLALMARTFRLAALRSRASAGGAYGGDPPGWALASLTDAAGRVLSLVTLVAVTALSTVVVLALTERTPVSFAPPTLLATFGTFGMVALIAGLVLLQRQVSRDPEARRIVGVLWDVATFWPRATHPLAPPCYAERVVPELVERVTTLISGKDDVVVLSGHSQGSVIAVAVVLRLPPATRDKVRLLTHGSPLRRLYSAFFPAYFGSEAMGEARRLLGDGHWRNLYRPTDPIAGPVFERCDPENGTARDGAIDRFLWDPSPPAGHGGKPGPLLGHADYFDDKEYGESLAHLTKPQVAAPLREPSTPGAP</sequence>
<dbReference type="Proteomes" id="UP000606172">
    <property type="component" value="Unassembled WGS sequence"/>
</dbReference>
<feature type="transmembrane region" description="Helical" evidence="2">
    <location>
        <begin position="83"/>
        <end position="103"/>
    </location>
</feature>
<feature type="transmembrane region" description="Helical" evidence="2">
    <location>
        <begin position="537"/>
        <end position="557"/>
    </location>
</feature>
<evidence type="ECO:0000256" key="1">
    <source>
        <dbReference type="SAM" id="MobiDB-lite"/>
    </source>
</evidence>
<dbReference type="RefSeq" id="WP_204027574.1">
    <property type="nucleotide sequence ID" value="NZ_BOOW01000027.1"/>
</dbReference>
<evidence type="ECO:0008006" key="5">
    <source>
        <dbReference type="Google" id="ProtNLM"/>
    </source>
</evidence>
<feature type="region of interest" description="Disordered" evidence="1">
    <location>
        <begin position="717"/>
        <end position="737"/>
    </location>
</feature>
<dbReference type="SUPFAM" id="SSF53474">
    <property type="entry name" value="alpha/beta-Hydrolases"/>
    <property type="match status" value="1"/>
</dbReference>
<organism evidence="3 4">
    <name type="scientific">Sinosporangium siamense</name>
    <dbReference type="NCBI Taxonomy" id="1367973"/>
    <lineage>
        <taxon>Bacteria</taxon>
        <taxon>Bacillati</taxon>
        <taxon>Actinomycetota</taxon>
        <taxon>Actinomycetes</taxon>
        <taxon>Streptosporangiales</taxon>
        <taxon>Streptosporangiaceae</taxon>
        <taxon>Sinosporangium</taxon>
    </lineage>
</organism>
<feature type="transmembrane region" description="Helical" evidence="2">
    <location>
        <begin position="505"/>
        <end position="525"/>
    </location>
</feature>
<feature type="transmembrane region" description="Helical" evidence="2">
    <location>
        <begin position="350"/>
        <end position="371"/>
    </location>
</feature>
<name>A0A919RH99_9ACTN</name>
<protein>
    <recommendedName>
        <fullName evidence="5">Integral membrane protein</fullName>
    </recommendedName>
</protein>
<feature type="transmembrane region" description="Helical" evidence="2">
    <location>
        <begin position="392"/>
        <end position="417"/>
    </location>
</feature>
<feature type="transmembrane region" description="Helical" evidence="2">
    <location>
        <begin position="123"/>
        <end position="145"/>
    </location>
</feature>
<evidence type="ECO:0000256" key="2">
    <source>
        <dbReference type="SAM" id="Phobius"/>
    </source>
</evidence>
<comment type="caution">
    <text evidence="3">The sequence shown here is derived from an EMBL/GenBank/DDBJ whole genome shotgun (WGS) entry which is preliminary data.</text>
</comment>
<feature type="transmembrane region" description="Helical" evidence="2">
    <location>
        <begin position="241"/>
        <end position="262"/>
    </location>
</feature>